<gene>
    <name evidence="1" type="ORF">IV64_GL000520</name>
</gene>
<accession>A0A0R2M8W0</accession>
<comment type="caution">
    <text evidence="1">The sequence shown here is derived from an EMBL/GenBank/DDBJ whole genome shotgun (WGS) entry which is preliminary data.</text>
</comment>
<dbReference type="PATRIC" id="fig|942150.3.peg.533"/>
<dbReference type="Proteomes" id="UP000051783">
    <property type="component" value="Unassembled WGS sequence"/>
</dbReference>
<dbReference type="EMBL" id="JQCL01000080">
    <property type="protein sequence ID" value="KRO08432.1"/>
    <property type="molecule type" value="Genomic_DNA"/>
</dbReference>
<name>A0A0R2M8W0_9LACO</name>
<keyword evidence="2" id="KW-1185">Reference proteome</keyword>
<sequence>MANMQNQQSNLKLISKNLQASYRQFMDDFIAAPTIVAPLLPTMPAFQRDLFLKQAQTQHYRIMLQMQPSLTETHPYNIHGVLKTLASGQLVLVNRHQHVTHLIEPTMIRYIKRAPLN</sequence>
<reference evidence="1 2" key="1">
    <citation type="journal article" date="2015" name="Genome Announc.">
        <title>Expanding the biotechnology potential of lactobacilli through comparative genomics of 213 strains and associated genera.</title>
        <authorList>
            <person name="Sun Z."/>
            <person name="Harris H.M."/>
            <person name="McCann A."/>
            <person name="Guo C."/>
            <person name="Argimon S."/>
            <person name="Zhang W."/>
            <person name="Yang X."/>
            <person name="Jeffery I.B."/>
            <person name="Cooney J.C."/>
            <person name="Kagawa T.F."/>
            <person name="Liu W."/>
            <person name="Song Y."/>
            <person name="Salvetti E."/>
            <person name="Wrobel A."/>
            <person name="Rasinkangas P."/>
            <person name="Parkhill J."/>
            <person name="Rea M.C."/>
            <person name="O'Sullivan O."/>
            <person name="Ritari J."/>
            <person name="Douillard F.P."/>
            <person name="Paul Ross R."/>
            <person name="Yang R."/>
            <person name="Briner A.E."/>
            <person name="Felis G.E."/>
            <person name="de Vos W.M."/>
            <person name="Barrangou R."/>
            <person name="Klaenhammer T.R."/>
            <person name="Caufield P.W."/>
            <person name="Cui Y."/>
            <person name="Zhang H."/>
            <person name="O'Toole P.W."/>
        </authorList>
    </citation>
    <scope>NUCLEOTIDE SEQUENCE [LARGE SCALE GENOMIC DNA]</scope>
    <source>
        <strain evidence="1 2">LMG 26013</strain>
    </source>
</reference>
<evidence type="ECO:0000313" key="2">
    <source>
        <dbReference type="Proteomes" id="UP000051783"/>
    </source>
</evidence>
<protein>
    <submittedName>
        <fullName evidence="1">Uncharacterized protein</fullName>
    </submittedName>
</protein>
<organism evidence="1 2">
    <name type="scientific">Lactiplantibacillus xiangfangensis</name>
    <dbReference type="NCBI Taxonomy" id="942150"/>
    <lineage>
        <taxon>Bacteria</taxon>
        <taxon>Bacillati</taxon>
        <taxon>Bacillota</taxon>
        <taxon>Bacilli</taxon>
        <taxon>Lactobacillales</taxon>
        <taxon>Lactobacillaceae</taxon>
        <taxon>Lactiplantibacillus</taxon>
    </lineage>
</organism>
<dbReference type="AlphaFoldDB" id="A0A0R2M8W0"/>
<proteinExistence type="predicted"/>
<dbReference type="STRING" id="942150.IV64_GL000520"/>
<evidence type="ECO:0000313" key="1">
    <source>
        <dbReference type="EMBL" id="KRO08432.1"/>
    </source>
</evidence>